<comment type="caution">
    <text evidence="3">The sequence shown here is derived from an EMBL/GenBank/DDBJ whole genome shotgun (WGS) entry which is preliminary data.</text>
</comment>
<dbReference type="EMBL" id="BGPR01081314">
    <property type="protein sequence ID" value="GBL82480.1"/>
    <property type="molecule type" value="Genomic_DNA"/>
</dbReference>
<reference evidence="3 4" key="1">
    <citation type="journal article" date="2019" name="Sci. Rep.">
        <title>Orb-weaving spider Araneus ventricosus genome elucidates the spidroin gene catalogue.</title>
        <authorList>
            <person name="Kono N."/>
            <person name="Nakamura H."/>
            <person name="Ohtoshi R."/>
            <person name="Moran D.A.P."/>
            <person name="Shinohara A."/>
            <person name="Yoshida Y."/>
            <person name="Fujiwara M."/>
            <person name="Mori M."/>
            <person name="Tomita M."/>
            <person name="Arakawa K."/>
        </authorList>
    </citation>
    <scope>NUCLEOTIDE SEQUENCE [LARGE SCALE GENOMIC DNA]</scope>
</reference>
<dbReference type="Proteomes" id="UP000499080">
    <property type="component" value="Unassembled WGS sequence"/>
</dbReference>
<proteinExistence type="predicted"/>
<gene>
    <name evidence="3" type="ORF">AVEN_139142_1</name>
    <name evidence="2" type="ORF">AVEN_58887_1</name>
</gene>
<protein>
    <recommendedName>
        <fullName evidence="5">RNase H type-1 domain-containing protein</fullName>
    </recommendedName>
</protein>
<evidence type="ECO:0000313" key="4">
    <source>
        <dbReference type="Proteomes" id="UP000499080"/>
    </source>
</evidence>
<sequence length="150" mass="16599">MPPRLLHRPSILEPGGRQSAPAGLAPRCTPAGRNCDYKGIHFYHESYEQPSPQITHPVLFNLEEGISQGEQGPSNRTLIEVYTNGSKMNDQTGSAFCAIEKEAVTKTWKAELSPANIVLEAEMLALKPAIKWDNTANKEVNIWRDSASRL</sequence>
<evidence type="ECO:0000313" key="3">
    <source>
        <dbReference type="EMBL" id="GBL82503.1"/>
    </source>
</evidence>
<dbReference type="InterPro" id="IPR036397">
    <property type="entry name" value="RNaseH_sf"/>
</dbReference>
<organism evidence="3 4">
    <name type="scientific">Araneus ventricosus</name>
    <name type="common">Orbweaver spider</name>
    <name type="synonym">Epeira ventricosa</name>
    <dbReference type="NCBI Taxonomy" id="182803"/>
    <lineage>
        <taxon>Eukaryota</taxon>
        <taxon>Metazoa</taxon>
        <taxon>Ecdysozoa</taxon>
        <taxon>Arthropoda</taxon>
        <taxon>Chelicerata</taxon>
        <taxon>Arachnida</taxon>
        <taxon>Araneae</taxon>
        <taxon>Araneomorphae</taxon>
        <taxon>Entelegynae</taxon>
        <taxon>Araneoidea</taxon>
        <taxon>Araneidae</taxon>
        <taxon>Araneus</taxon>
    </lineage>
</organism>
<keyword evidence="4" id="KW-1185">Reference proteome</keyword>
<evidence type="ECO:0000313" key="2">
    <source>
        <dbReference type="EMBL" id="GBL82480.1"/>
    </source>
</evidence>
<dbReference type="EMBL" id="BGPR01081318">
    <property type="protein sequence ID" value="GBL82503.1"/>
    <property type="molecule type" value="Genomic_DNA"/>
</dbReference>
<dbReference type="GO" id="GO:0003676">
    <property type="term" value="F:nucleic acid binding"/>
    <property type="evidence" value="ECO:0007669"/>
    <property type="project" value="InterPro"/>
</dbReference>
<name>A0A4Y2ARL1_ARAVE</name>
<accession>A0A4Y2ARL1</accession>
<dbReference type="OrthoDB" id="5419617at2759"/>
<dbReference type="AlphaFoldDB" id="A0A4Y2ARL1"/>
<dbReference type="Gene3D" id="3.30.420.10">
    <property type="entry name" value="Ribonuclease H-like superfamily/Ribonuclease H"/>
    <property type="match status" value="1"/>
</dbReference>
<evidence type="ECO:0000256" key="1">
    <source>
        <dbReference type="SAM" id="MobiDB-lite"/>
    </source>
</evidence>
<feature type="region of interest" description="Disordered" evidence="1">
    <location>
        <begin position="1"/>
        <end position="25"/>
    </location>
</feature>
<evidence type="ECO:0008006" key="5">
    <source>
        <dbReference type="Google" id="ProtNLM"/>
    </source>
</evidence>